<feature type="transmembrane region" description="Helical" evidence="1">
    <location>
        <begin position="66"/>
        <end position="95"/>
    </location>
</feature>
<name>A0AA49J8R6_9BACT</name>
<keyword evidence="3" id="KW-1185">Reference proteome</keyword>
<organism evidence="2 3">
    <name type="scientific">Marivirga salinarum</name>
    <dbReference type="NCBI Taxonomy" id="3059078"/>
    <lineage>
        <taxon>Bacteria</taxon>
        <taxon>Pseudomonadati</taxon>
        <taxon>Bacteroidota</taxon>
        <taxon>Cytophagia</taxon>
        <taxon>Cytophagales</taxon>
        <taxon>Marivirgaceae</taxon>
        <taxon>Marivirga</taxon>
    </lineage>
</organism>
<feature type="transmembrane region" description="Helical" evidence="1">
    <location>
        <begin position="305"/>
        <end position="326"/>
    </location>
</feature>
<dbReference type="EMBL" id="CP129971">
    <property type="protein sequence ID" value="WKK76325.2"/>
    <property type="molecule type" value="Genomic_DNA"/>
</dbReference>
<dbReference type="Proteomes" id="UP001230496">
    <property type="component" value="Chromosome"/>
</dbReference>
<feature type="transmembrane region" description="Helical" evidence="1">
    <location>
        <begin position="250"/>
        <end position="269"/>
    </location>
</feature>
<accession>A0AA49J8R6</accession>
<evidence type="ECO:0000313" key="2">
    <source>
        <dbReference type="EMBL" id="WKK76325.2"/>
    </source>
</evidence>
<feature type="transmembrane region" description="Helical" evidence="1">
    <location>
        <begin position="116"/>
        <end position="146"/>
    </location>
</feature>
<keyword evidence="1" id="KW-1133">Transmembrane helix</keyword>
<protein>
    <submittedName>
        <fullName evidence="2">Uncharacterized protein</fullName>
    </submittedName>
</protein>
<dbReference type="KEGG" id="msaa:QYS49_02870"/>
<reference evidence="2 3" key="1">
    <citation type="submission" date="2023-08" db="EMBL/GenBank/DDBJ databases">
        <title>Comparative genomics and taxonomic characterization of three novel marine species of genus Marivirga.</title>
        <authorList>
            <person name="Muhammad N."/>
            <person name="Kim S.-G."/>
        </authorList>
    </citation>
    <scope>NUCLEOTIDE SEQUENCE [LARGE SCALE GENOMIC DNA]</scope>
    <source>
        <strain evidence="2 3">BDSF4-3</strain>
    </source>
</reference>
<dbReference type="RefSeq" id="WP_308350551.1">
    <property type="nucleotide sequence ID" value="NZ_CP129971.1"/>
</dbReference>
<gene>
    <name evidence="2" type="ORF">QYS49_02870</name>
</gene>
<feature type="transmembrane region" description="Helical" evidence="1">
    <location>
        <begin position="281"/>
        <end position="299"/>
    </location>
</feature>
<feature type="transmembrane region" description="Helical" evidence="1">
    <location>
        <begin position="203"/>
        <end position="221"/>
    </location>
</feature>
<dbReference type="AlphaFoldDB" id="A0AA49J8R6"/>
<feature type="transmembrane region" description="Helical" evidence="1">
    <location>
        <begin position="333"/>
        <end position="352"/>
    </location>
</feature>
<evidence type="ECO:0000256" key="1">
    <source>
        <dbReference type="SAM" id="Phobius"/>
    </source>
</evidence>
<keyword evidence="1" id="KW-0812">Transmembrane</keyword>
<evidence type="ECO:0000313" key="3">
    <source>
        <dbReference type="Proteomes" id="UP001230496"/>
    </source>
</evidence>
<sequence>MLGFFRINDPYRLLILFLAVFLLRLPYLVGSEPLIYETDWLLIGEALNSGKVLYKDLVSPIAPLSAWVYMVVEFIFGKSILALQILSVLLVTYQFSLFNNIMLRNKAYNENSYIPALIYALMMFTFYDFFTLSPALISLTFILLVLDNIYLRIENKLNDATILKTGLFMGIAVLFYLPSIIFFIATILSFAMLTSLVVRRYLLFLYGFLFPFGIIFIYFFWQESLQNLIFQWIEFNLMNQVDAIIDYKSILIIIGLPVIVFLISLYKTFSAGRFTNYQVRVQQVMFIMFLAALGAWWISEEKAPNELLLFIPSFAFFITHFILQFNKKNRAELFTFGFSILLIGIGYCLYYQNTPIHNYGDFNKLQTSQTVYQHQVKNKKAMILGAKPSNYKEAKIVATKFYHPELSIKILDDMHEKERLIELYDDIQKNKPEVIIDLSGHFMETFRKMPSIESEYKRTSKNSFHLKP</sequence>
<proteinExistence type="predicted"/>
<keyword evidence="1" id="KW-0472">Membrane</keyword>
<feature type="transmembrane region" description="Helical" evidence="1">
    <location>
        <begin position="166"/>
        <end position="191"/>
    </location>
</feature>